<evidence type="ECO:0000256" key="1">
    <source>
        <dbReference type="ARBA" id="ARBA00004651"/>
    </source>
</evidence>
<dbReference type="InterPro" id="IPR051410">
    <property type="entry name" value="Ferric/Cupric_Reductase"/>
</dbReference>
<keyword evidence="9" id="KW-0560">Oxidoreductase</keyword>
<dbReference type="GO" id="GO:0005886">
    <property type="term" value="C:plasma membrane"/>
    <property type="evidence" value="ECO:0007669"/>
    <property type="project" value="UniProtKB-SubCell"/>
</dbReference>
<dbReference type="Pfam" id="PF08022">
    <property type="entry name" value="FAD_binding_8"/>
    <property type="match status" value="1"/>
</dbReference>
<comment type="similarity">
    <text evidence="2">Belongs to the ferric reductase (FRE) family.</text>
</comment>
<dbReference type="InterPro" id="IPR013130">
    <property type="entry name" value="Fe3_Rdtase_TM_dom"/>
</dbReference>
<evidence type="ECO:0000256" key="4">
    <source>
        <dbReference type="ARBA" id="ARBA00022448"/>
    </source>
</evidence>
<dbReference type="STRING" id="1448320.A0A319DIN9"/>
<dbReference type="EMBL" id="KZ825828">
    <property type="protein sequence ID" value="PYH97199.1"/>
    <property type="molecule type" value="Genomic_DNA"/>
</dbReference>
<dbReference type="OrthoDB" id="4494341at2759"/>
<dbReference type="InterPro" id="IPR039261">
    <property type="entry name" value="FNR_nucleotide-bd"/>
</dbReference>
<dbReference type="Proteomes" id="UP000247810">
    <property type="component" value="Unassembled WGS sequence"/>
</dbReference>
<dbReference type="InterPro" id="IPR013121">
    <property type="entry name" value="Fe_red_NAD-bd_6"/>
</dbReference>
<dbReference type="GO" id="GO:0006879">
    <property type="term" value="P:intracellular iron ion homeostasis"/>
    <property type="evidence" value="ECO:0007669"/>
    <property type="project" value="TreeGrafter"/>
</dbReference>
<dbReference type="InterPro" id="IPR017927">
    <property type="entry name" value="FAD-bd_FR_type"/>
</dbReference>
<evidence type="ECO:0000256" key="13">
    <source>
        <dbReference type="SAM" id="Phobius"/>
    </source>
</evidence>
<keyword evidence="5" id="KW-1003">Cell membrane</keyword>
<accession>A0A319DIN9</accession>
<evidence type="ECO:0000256" key="12">
    <source>
        <dbReference type="ARBA" id="ARBA00048483"/>
    </source>
</evidence>
<evidence type="ECO:0000256" key="8">
    <source>
        <dbReference type="ARBA" id="ARBA00022989"/>
    </source>
</evidence>
<dbReference type="SUPFAM" id="SSF52343">
    <property type="entry name" value="Ferredoxin reductase-like, C-terminal NADP-linked domain"/>
    <property type="match status" value="1"/>
</dbReference>
<dbReference type="GO" id="GO:0015677">
    <property type="term" value="P:copper ion import"/>
    <property type="evidence" value="ECO:0007669"/>
    <property type="project" value="TreeGrafter"/>
</dbReference>
<evidence type="ECO:0000256" key="3">
    <source>
        <dbReference type="ARBA" id="ARBA00012668"/>
    </source>
</evidence>
<dbReference type="GO" id="GO:0052851">
    <property type="term" value="F:ferric-chelate reductase (NADPH) activity"/>
    <property type="evidence" value="ECO:0007669"/>
    <property type="project" value="UniProtKB-EC"/>
</dbReference>
<keyword evidence="10" id="KW-0406">Ion transport</keyword>
<gene>
    <name evidence="15" type="ORF">BO71DRAFT_347734</name>
</gene>
<dbReference type="CDD" id="cd06186">
    <property type="entry name" value="NOX_Duox_like_FAD_NADP"/>
    <property type="match status" value="1"/>
</dbReference>
<name>A0A319DIN9_9EURO</name>
<keyword evidence="7" id="KW-0249">Electron transport</keyword>
<feature type="transmembrane region" description="Helical" evidence="13">
    <location>
        <begin position="241"/>
        <end position="261"/>
    </location>
</feature>
<dbReference type="InterPro" id="IPR017938">
    <property type="entry name" value="Riboflavin_synthase-like_b-brl"/>
</dbReference>
<dbReference type="AlphaFoldDB" id="A0A319DIN9"/>
<dbReference type="PROSITE" id="PS51384">
    <property type="entry name" value="FAD_FR"/>
    <property type="match status" value="1"/>
</dbReference>
<evidence type="ECO:0000313" key="15">
    <source>
        <dbReference type="EMBL" id="PYH97199.1"/>
    </source>
</evidence>
<dbReference type="VEuPathDB" id="FungiDB:BO71DRAFT_347734"/>
<dbReference type="GO" id="GO:0006826">
    <property type="term" value="P:iron ion transport"/>
    <property type="evidence" value="ECO:0007669"/>
    <property type="project" value="TreeGrafter"/>
</dbReference>
<feature type="transmembrane region" description="Helical" evidence="13">
    <location>
        <begin position="20"/>
        <end position="42"/>
    </location>
</feature>
<feature type="transmembrane region" description="Helical" evidence="13">
    <location>
        <begin position="267"/>
        <end position="289"/>
    </location>
</feature>
<reference evidence="15 16" key="1">
    <citation type="submission" date="2018-02" db="EMBL/GenBank/DDBJ databases">
        <title>The genomes of Aspergillus section Nigri reveals drivers in fungal speciation.</title>
        <authorList>
            <consortium name="DOE Joint Genome Institute"/>
            <person name="Vesth T.C."/>
            <person name="Nybo J."/>
            <person name="Theobald S."/>
            <person name="Brandl J."/>
            <person name="Frisvad J.C."/>
            <person name="Nielsen K.F."/>
            <person name="Lyhne E.K."/>
            <person name="Kogle M.E."/>
            <person name="Kuo A."/>
            <person name="Riley R."/>
            <person name="Clum A."/>
            <person name="Nolan M."/>
            <person name="Lipzen A."/>
            <person name="Salamov A."/>
            <person name="Henrissat B."/>
            <person name="Wiebenga A."/>
            <person name="De vries R.P."/>
            <person name="Grigoriev I.V."/>
            <person name="Mortensen U.H."/>
            <person name="Andersen M.R."/>
            <person name="Baker S.E."/>
        </authorList>
    </citation>
    <scope>NUCLEOTIDE SEQUENCE [LARGE SCALE GENOMIC DNA]</scope>
    <source>
        <strain evidence="15 16">CBS 707.79</strain>
    </source>
</reference>
<dbReference type="EC" id="1.16.1.9" evidence="3"/>
<keyword evidence="4" id="KW-0813">Transport</keyword>
<evidence type="ECO:0000259" key="14">
    <source>
        <dbReference type="PROSITE" id="PS51384"/>
    </source>
</evidence>
<dbReference type="PANTHER" id="PTHR32361:SF24">
    <property type="entry name" value="REDUCTASE, PUTATIVE (AFU_ORTHOLOGUE AFUA_3G10820)-RELATED"/>
    <property type="match status" value="1"/>
</dbReference>
<dbReference type="SUPFAM" id="SSF63380">
    <property type="entry name" value="Riboflavin synthase domain-like"/>
    <property type="match status" value="1"/>
</dbReference>
<dbReference type="PANTHER" id="PTHR32361">
    <property type="entry name" value="FERRIC/CUPRIC REDUCTASE TRANSMEMBRANE COMPONENT"/>
    <property type="match status" value="1"/>
</dbReference>
<feature type="domain" description="FAD-binding FR-type" evidence="14">
    <location>
        <begin position="290"/>
        <end position="424"/>
    </location>
</feature>
<keyword evidence="11 13" id="KW-0472">Membrane</keyword>
<dbReference type="Gene3D" id="3.40.50.80">
    <property type="entry name" value="Nucleotide-binding domain of ferredoxin-NADP reductase (FNR) module"/>
    <property type="match status" value="1"/>
</dbReference>
<proteinExistence type="inferred from homology"/>
<evidence type="ECO:0000256" key="5">
    <source>
        <dbReference type="ARBA" id="ARBA00022475"/>
    </source>
</evidence>
<keyword evidence="6 13" id="KW-0812">Transmembrane</keyword>
<protein>
    <recommendedName>
        <fullName evidence="3">ferric-chelate reductase (NADPH)</fullName>
        <ecNumber evidence="3">1.16.1.9</ecNumber>
    </recommendedName>
</protein>
<evidence type="ECO:0000256" key="6">
    <source>
        <dbReference type="ARBA" id="ARBA00022692"/>
    </source>
</evidence>
<organism evidence="15 16">
    <name type="scientific">Aspergillus ellipticus CBS 707.79</name>
    <dbReference type="NCBI Taxonomy" id="1448320"/>
    <lineage>
        <taxon>Eukaryota</taxon>
        <taxon>Fungi</taxon>
        <taxon>Dikarya</taxon>
        <taxon>Ascomycota</taxon>
        <taxon>Pezizomycotina</taxon>
        <taxon>Eurotiomycetes</taxon>
        <taxon>Eurotiomycetidae</taxon>
        <taxon>Eurotiales</taxon>
        <taxon>Aspergillaceae</taxon>
        <taxon>Aspergillus</taxon>
        <taxon>Aspergillus subgen. Circumdati</taxon>
    </lineage>
</organism>
<evidence type="ECO:0000313" key="16">
    <source>
        <dbReference type="Proteomes" id="UP000247810"/>
    </source>
</evidence>
<evidence type="ECO:0000256" key="10">
    <source>
        <dbReference type="ARBA" id="ARBA00023065"/>
    </source>
</evidence>
<dbReference type="FunFam" id="3.40.50.80:FF:000023">
    <property type="entry name" value="Putative ferric-chelate reductase"/>
    <property type="match status" value="1"/>
</dbReference>
<evidence type="ECO:0000256" key="9">
    <source>
        <dbReference type="ARBA" id="ARBA00023002"/>
    </source>
</evidence>
<keyword evidence="8 13" id="KW-1133">Transmembrane helix</keyword>
<dbReference type="InterPro" id="IPR013112">
    <property type="entry name" value="FAD-bd_8"/>
</dbReference>
<evidence type="ECO:0000256" key="11">
    <source>
        <dbReference type="ARBA" id="ARBA00023136"/>
    </source>
</evidence>
<dbReference type="SFLD" id="SFLDS00052">
    <property type="entry name" value="Ferric_Reductase_Domain"/>
    <property type="match status" value="1"/>
</dbReference>
<comment type="subcellular location">
    <subcellularLocation>
        <location evidence="1">Cell membrane</location>
        <topology evidence="1">Multi-pass membrane protein</topology>
    </subcellularLocation>
</comment>
<dbReference type="Pfam" id="PF01794">
    <property type="entry name" value="Ferric_reduct"/>
    <property type="match status" value="1"/>
</dbReference>
<sequence length="606" mass="68604">MESSLWYEMLNDTLCYANLWVLACLIAIVFTWQAAARVAAHLRRLASFTDRRQLYHRVPNPKLAWLKRHLLDAPLLRTRHNREWQLSRAVNMGTLPSRFHALLLALFVAMNVALCTNTVPYAQKESTVAELIRNRAGYMATANLFPLLLMAGRNNPLIRLLGVSFDTWNLLHRWLGRIVVLEAITHVVAWGVPKVQEYGWATALGTLKKPFMFNGLMCLVAMVVILCQSPSPIRHAAYETFLHLHIALAGIAVGFIWHHVYRYSCRYYLYAAVAFWALERLTRFLTLIYRNYRPGRRTAAYLEALPGDAVRVTLQLARPWTFAPGQYCFIYIPSIGGWTSHPFSIAWGETGPSFPGSVTEKGQLETGDDMVLAELTSRKASSISLLVRRRTGFTDKLYRKAQEHASLQMPPDNISYPNGHGPPAGGRREAEVVVRPLKVTALVEGPYGQLDCLDSYGSVMLFAGGVGITHCLPFIRHLVQGHADGTLAARRVTLVWIIQKPEHLDWIRPWMTEVLGMEGRRDVLRIQLFVTRPRNPREIKSPSETVQMFPGRPDVDTLLRMEVEHQVGAMGVMVCGNGALSDDVRRACRKRQGGYQLDYIEESFSW</sequence>
<dbReference type="Gene3D" id="2.40.30.10">
    <property type="entry name" value="Translation factors"/>
    <property type="match status" value="1"/>
</dbReference>
<feature type="transmembrane region" description="Helical" evidence="13">
    <location>
        <begin position="101"/>
        <end position="123"/>
    </location>
</feature>
<dbReference type="Pfam" id="PF08030">
    <property type="entry name" value="NAD_binding_6"/>
    <property type="match status" value="1"/>
</dbReference>
<evidence type="ECO:0000256" key="2">
    <source>
        <dbReference type="ARBA" id="ARBA00006278"/>
    </source>
</evidence>
<evidence type="ECO:0000256" key="7">
    <source>
        <dbReference type="ARBA" id="ARBA00022982"/>
    </source>
</evidence>
<dbReference type="SFLD" id="SFLDG01168">
    <property type="entry name" value="Ferric_reductase_subgroup_(FRE"/>
    <property type="match status" value="1"/>
</dbReference>
<feature type="transmembrane region" description="Helical" evidence="13">
    <location>
        <begin position="211"/>
        <end position="229"/>
    </location>
</feature>
<comment type="catalytic activity">
    <reaction evidence="12">
        <text>2 a Fe(II)-siderophore + NADP(+) + H(+) = 2 a Fe(III)-siderophore + NADPH</text>
        <dbReference type="Rhea" id="RHEA:28795"/>
        <dbReference type="Rhea" id="RHEA-COMP:11342"/>
        <dbReference type="Rhea" id="RHEA-COMP:11344"/>
        <dbReference type="ChEBI" id="CHEBI:15378"/>
        <dbReference type="ChEBI" id="CHEBI:29033"/>
        <dbReference type="ChEBI" id="CHEBI:29034"/>
        <dbReference type="ChEBI" id="CHEBI:57783"/>
        <dbReference type="ChEBI" id="CHEBI:58349"/>
        <dbReference type="EC" id="1.16.1.9"/>
    </reaction>
</comment>
<keyword evidence="16" id="KW-1185">Reference proteome</keyword>